<evidence type="ECO:0000256" key="1">
    <source>
        <dbReference type="SAM" id="MobiDB-lite"/>
    </source>
</evidence>
<dbReference type="Proteomes" id="UP000076727">
    <property type="component" value="Unassembled WGS sequence"/>
</dbReference>
<gene>
    <name evidence="2" type="ORF">DAEQUDRAFT_96875</name>
</gene>
<accession>A0A165SBY6</accession>
<evidence type="ECO:0000313" key="2">
    <source>
        <dbReference type="EMBL" id="KZT71782.1"/>
    </source>
</evidence>
<name>A0A165SBY6_9APHY</name>
<keyword evidence="3" id="KW-1185">Reference proteome</keyword>
<evidence type="ECO:0000313" key="3">
    <source>
        <dbReference type="Proteomes" id="UP000076727"/>
    </source>
</evidence>
<dbReference type="EMBL" id="KV429044">
    <property type="protein sequence ID" value="KZT71782.1"/>
    <property type="molecule type" value="Genomic_DNA"/>
</dbReference>
<dbReference type="AlphaFoldDB" id="A0A165SBY6"/>
<feature type="region of interest" description="Disordered" evidence="1">
    <location>
        <begin position="103"/>
        <end position="124"/>
    </location>
</feature>
<organism evidence="2 3">
    <name type="scientific">Daedalea quercina L-15889</name>
    <dbReference type="NCBI Taxonomy" id="1314783"/>
    <lineage>
        <taxon>Eukaryota</taxon>
        <taxon>Fungi</taxon>
        <taxon>Dikarya</taxon>
        <taxon>Basidiomycota</taxon>
        <taxon>Agaricomycotina</taxon>
        <taxon>Agaricomycetes</taxon>
        <taxon>Polyporales</taxon>
        <taxon>Fomitopsis</taxon>
    </lineage>
</organism>
<sequence length="342" mass="37984">MTPICAVIHCPHHRDCPVCPPAPRAYLISSVSMPDAELLWQLTTPRYAPSPPRYDNLAGQGPFYAPGFFSQRCRMPPRARASCTGLDAPQASVAHPFTAASTHRLISPQHSRKPSPPPRPRFSIFPLARPRRRSRALTLAPPAHRSSHPRHSIPVPRQKSRTRTPCRYIHVARACCTWAGWAPAPSPSHLIASRRTAAGAILGAGRCRARSAGENGRPLGAPPTRSLASYLCMNAPGPAPTHRCVKSQSAHAHRRLSDLRISAPPPHPQRPRVRPGRAFRVCCRRRVCEWQRPRTLYCKDLYWRTGEARGRAHAHIYTYILNSQAPIVTRGRNAVRACESAR</sequence>
<feature type="region of interest" description="Disordered" evidence="1">
    <location>
        <begin position="139"/>
        <end position="160"/>
    </location>
</feature>
<protein>
    <submittedName>
        <fullName evidence="2">Uncharacterized protein</fullName>
    </submittedName>
</protein>
<proteinExistence type="predicted"/>
<reference evidence="2 3" key="1">
    <citation type="journal article" date="2016" name="Mol. Biol. Evol.">
        <title>Comparative Genomics of Early-Diverging Mushroom-Forming Fungi Provides Insights into the Origins of Lignocellulose Decay Capabilities.</title>
        <authorList>
            <person name="Nagy L.G."/>
            <person name="Riley R."/>
            <person name="Tritt A."/>
            <person name="Adam C."/>
            <person name="Daum C."/>
            <person name="Floudas D."/>
            <person name="Sun H."/>
            <person name="Yadav J.S."/>
            <person name="Pangilinan J."/>
            <person name="Larsson K.H."/>
            <person name="Matsuura K."/>
            <person name="Barry K."/>
            <person name="Labutti K."/>
            <person name="Kuo R."/>
            <person name="Ohm R.A."/>
            <person name="Bhattacharya S.S."/>
            <person name="Shirouzu T."/>
            <person name="Yoshinaga Y."/>
            <person name="Martin F.M."/>
            <person name="Grigoriev I.V."/>
            <person name="Hibbett D.S."/>
        </authorList>
    </citation>
    <scope>NUCLEOTIDE SEQUENCE [LARGE SCALE GENOMIC DNA]</scope>
    <source>
        <strain evidence="2 3">L-15889</strain>
    </source>
</reference>